<gene>
    <name evidence="1" type="ORF">Tci_007115</name>
</gene>
<organism evidence="1">
    <name type="scientific">Tanacetum cinerariifolium</name>
    <name type="common">Dalmatian daisy</name>
    <name type="synonym">Chrysanthemum cinerariifolium</name>
    <dbReference type="NCBI Taxonomy" id="118510"/>
    <lineage>
        <taxon>Eukaryota</taxon>
        <taxon>Viridiplantae</taxon>
        <taxon>Streptophyta</taxon>
        <taxon>Embryophyta</taxon>
        <taxon>Tracheophyta</taxon>
        <taxon>Spermatophyta</taxon>
        <taxon>Magnoliopsida</taxon>
        <taxon>eudicotyledons</taxon>
        <taxon>Gunneridae</taxon>
        <taxon>Pentapetalae</taxon>
        <taxon>asterids</taxon>
        <taxon>campanulids</taxon>
        <taxon>Asterales</taxon>
        <taxon>Asteraceae</taxon>
        <taxon>Asteroideae</taxon>
        <taxon>Anthemideae</taxon>
        <taxon>Anthemidinae</taxon>
        <taxon>Tanacetum</taxon>
    </lineage>
</organism>
<reference evidence="1" key="1">
    <citation type="journal article" date="2019" name="Sci. Rep.">
        <title>Draft genome of Tanacetum cinerariifolium, the natural source of mosquito coil.</title>
        <authorList>
            <person name="Yamashiro T."/>
            <person name="Shiraishi A."/>
            <person name="Satake H."/>
            <person name="Nakayama K."/>
        </authorList>
    </citation>
    <scope>NUCLEOTIDE SEQUENCE</scope>
</reference>
<name>A0A6L2JEW9_TANCI</name>
<dbReference type="EMBL" id="BKCJ010000658">
    <property type="protein sequence ID" value="GEU35137.1"/>
    <property type="molecule type" value="Genomic_DNA"/>
</dbReference>
<dbReference type="AlphaFoldDB" id="A0A6L2JEW9"/>
<proteinExistence type="predicted"/>
<protein>
    <submittedName>
        <fullName evidence="1">Uncharacterized protein</fullName>
    </submittedName>
</protein>
<comment type="caution">
    <text evidence="1">The sequence shown here is derived from an EMBL/GenBank/DDBJ whole genome shotgun (WGS) entry which is preliminary data.</text>
</comment>
<evidence type="ECO:0000313" key="1">
    <source>
        <dbReference type="EMBL" id="GEU35137.1"/>
    </source>
</evidence>
<sequence length="203" mass="22873">MGKVASRHFFMDSSHSSARSRVSHNSVSSDVIVKSYVPSGIVLNAFTEEIVAYKKSNETHAVKKLNALCTSKSFVTHFNFDTPGRTFYYIPKVFTDVLLVKGNVYDSVDDCVVAYMKYVAKAGFVVWHSCQKRMLNGDVKQKYLVCNRMGCPKGIHVDTLDLRNSDKQMRNSNLHITGCKAHAVFNFVNTNIFTDLDLNTKIK</sequence>
<accession>A0A6L2JEW9</accession>